<evidence type="ECO:0000313" key="5">
    <source>
        <dbReference type="Proteomes" id="UP000467841"/>
    </source>
</evidence>
<dbReference type="SUPFAM" id="SSF52540">
    <property type="entry name" value="P-loop containing nucleoside triphosphate hydrolases"/>
    <property type="match status" value="1"/>
</dbReference>
<dbReference type="PANTHER" id="PTHR11017">
    <property type="entry name" value="LEUCINE-RICH REPEAT-CONTAINING PROTEIN"/>
    <property type="match status" value="1"/>
</dbReference>
<accession>A0A6D2JSA2</accession>
<dbReference type="Gene3D" id="3.40.50.300">
    <property type="entry name" value="P-loop containing nucleotide triphosphate hydrolases"/>
    <property type="match status" value="1"/>
</dbReference>
<dbReference type="GO" id="GO:0006952">
    <property type="term" value="P:defense response"/>
    <property type="evidence" value="ECO:0007669"/>
    <property type="project" value="InterPro"/>
</dbReference>
<dbReference type="InterPro" id="IPR000157">
    <property type="entry name" value="TIR_dom"/>
</dbReference>
<dbReference type="GO" id="GO:0043531">
    <property type="term" value="F:ADP binding"/>
    <property type="evidence" value="ECO:0007669"/>
    <property type="project" value="InterPro"/>
</dbReference>
<feature type="domain" description="TIR" evidence="2">
    <location>
        <begin position="39"/>
        <end position="204"/>
    </location>
</feature>
<dbReference type="GO" id="GO:0007165">
    <property type="term" value="P:signal transduction"/>
    <property type="evidence" value="ECO:0007669"/>
    <property type="project" value="InterPro"/>
</dbReference>
<name>A0A6D2JSA2_9BRAS</name>
<protein>
    <recommendedName>
        <fullName evidence="2">TIR domain-containing protein</fullName>
    </recommendedName>
</protein>
<evidence type="ECO:0000256" key="1">
    <source>
        <dbReference type="ARBA" id="ARBA00023027"/>
    </source>
</evidence>
<keyword evidence="5" id="KW-1185">Reference proteome</keyword>
<gene>
    <name evidence="3" type="ORF">MERR_LOCUS30306</name>
    <name evidence="4" type="ORF">MERR_LOCUS49097</name>
</gene>
<dbReference type="InterPro" id="IPR027417">
    <property type="entry name" value="P-loop_NTPase"/>
</dbReference>
<evidence type="ECO:0000313" key="3">
    <source>
        <dbReference type="EMBL" id="CAA7043071.1"/>
    </source>
</evidence>
<dbReference type="PANTHER" id="PTHR11017:SF389">
    <property type="entry name" value="DISEASE RESISTANCE PROTEIN (TIR-NBS CLASS)"/>
    <property type="match status" value="1"/>
</dbReference>
<evidence type="ECO:0000259" key="2">
    <source>
        <dbReference type="PROSITE" id="PS50104"/>
    </source>
</evidence>
<dbReference type="SUPFAM" id="SSF52200">
    <property type="entry name" value="Toll/Interleukin receptor TIR domain"/>
    <property type="match status" value="1"/>
</dbReference>
<dbReference type="InterPro" id="IPR035897">
    <property type="entry name" value="Toll_tir_struct_dom_sf"/>
</dbReference>
<organism evidence="3 5">
    <name type="scientific">Microthlaspi erraticum</name>
    <dbReference type="NCBI Taxonomy" id="1685480"/>
    <lineage>
        <taxon>Eukaryota</taxon>
        <taxon>Viridiplantae</taxon>
        <taxon>Streptophyta</taxon>
        <taxon>Embryophyta</taxon>
        <taxon>Tracheophyta</taxon>
        <taxon>Spermatophyta</taxon>
        <taxon>Magnoliopsida</taxon>
        <taxon>eudicotyledons</taxon>
        <taxon>Gunneridae</taxon>
        <taxon>Pentapetalae</taxon>
        <taxon>rosids</taxon>
        <taxon>malvids</taxon>
        <taxon>Brassicales</taxon>
        <taxon>Brassicaceae</taxon>
        <taxon>Coluteocarpeae</taxon>
        <taxon>Microthlaspi</taxon>
    </lineage>
</organism>
<dbReference type="AlphaFoldDB" id="A0A6D2JSA2"/>
<dbReference type="OrthoDB" id="6160824at2759"/>
<sequence>MNKILKKLSCFERKVKSLRIFESRSSLSSSSSSSLTPQKQFDVFLSFRGADTRKNFISFLYKALDSKGIRTFKDDKELERGRPISPELLQAIKGSRIAVVVVSANYTASDWCLEELREILKLHEKGLIKVIPIFYEVDPSHVRRQIGEVAKQFKKHEKRQSSEKVRSWRLALYKFANLSGECSKSWEDDSKLVDEITERVSNMLFAATPINGNNLIGIDEHMNELSPLMALNSNDDVRVIGIWGRGSIGRSALAKHVYENISHHFEAHCFLEDVRKISQFSLHCRKSHLQEELLTKMKGEGLMMNNTTKMISYSHRCNLNAIKARLRNRKVLLVANDVDKIEQLDALAEEFSWFGPGSRIIITTQDRQLLISSVVKSVYEVELLRCYEVRQLFRSLAFKQKEKERDDDPVGFERSTFDEATMNVPGINVFTTLRYIVALLCNRGQLRERLNAIIYSL</sequence>
<proteinExistence type="predicted"/>
<dbReference type="Pfam" id="PF00931">
    <property type="entry name" value="NB-ARC"/>
    <property type="match status" value="1"/>
</dbReference>
<dbReference type="EMBL" id="CACVBM020001900">
    <property type="protein sequence ID" value="CAA7061861.1"/>
    <property type="molecule type" value="Genomic_DNA"/>
</dbReference>
<dbReference type="Pfam" id="PF01582">
    <property type="entry name" value="TIR"/>
    <property type="match status" value="1"/>
</dbReference>
<dbReference type="InterPro" id="IPR002182">
    <property type="entry name" value="NB-ARC"/>
</dbReference>
<dbReference type="PROSITE" id="PS50104">
    <property type="entry name" value="TIR"/>
    <property type="match status" value="1"/>
</dbReference>
<keyword evidence="1" id="KW-0520">NAD</keyword>
<dbReference type="PRINTS" id="PR00364">
    <property type="entry name" value="DISEASERSIST"/>
</dbReference>
<dbReference type="Gene3D" id="3.40.50.10140">
    <property type="entry name" value="Toll/interleukin-1 receptor homology (TIR) domain"/>
    <property type="match status" value="1"/>
</dbReference>
<evidence type="ECO:0000313" key="4">
    <source>
        <dbReference type="EMBL" id="CAA7061861.1"/>
    </source>
</evidence>
<dbReference type="Proteomes" id="UP000467841">
    <property type="component" value="Unassembled WGS sequence"/>
</dbReference>
<dbReference type="EMBL" id="CACVBM020001274">
    <property type="protein sequence ID" value="CAA7043071.1"/>
    <property type="molecule type" value="Genomic_DNA"/>
</dbReference>
<reference evidence="3 5" key="1">
    <citation type="submission" date="2020-01" db="EMBL/GenBank/DDBJ databases">
        <authorList>
            <person name="Mishra B."/>
        </authorList>
    </citation>
    <scope>NUCLEOTIDE SEQUENCE [LARGE SCALE GENOMIC DNA]</scope>
</reference>
<dbReference type="InterPro" id="IPR044974">
    <property type="entry name" value="Disease_R_plants"/>
</dbReference>
<dbReference type="SMART" id="SM00255">
    <property type="entry name" value="TIR"/>
    <property type="match status" value="1"/>
</dbReference>
<dbReference type="FunFam" id="3.40.50.10140:FF:000007">
    <property type="entry name" value="Disease resistance protein (TIR-NBS-LRR class)"/>
    <property type="match status" value="1"/>
</dbReference>